<evidence type="ECO:0000313" key="7">
    <source>
        <dbReference type="Proteomes" id="UP000034498"/>
    </source>
</evidence>
<dbReference type="Gene3D" id="1.10.287.310">
    <property type="match status" value="1"/>
</dbReference>
<evidence type="ECO:0000256" key="2">
    <source>
        <dbReference type="ARBA" id="ARBA00022980"/>
    </source>
</evidence>
<evidence type="ECO:0000256" key="4">
    <source>
        <dbReference type="ARBA" id="ARBA00035204"/>
    </source>
</evidence>
<evidence type="ECO:0000256" key="1">
    <source>
        <dbReference type="ARBA" id="ARBA00009254"/>
    </source>
</evidence>
<dbReference type="SUPFAM" id="SSF46561">
    <property type="entry name" value="Ribosomal protein L29 (L29p)"/>
    <property type="match status" value="1"/>
</dbReference>
<reference evidence="6 7" key="1">
    <citation type="journal article" date="2015" name="Nature">
        <title>rRNA introns, odd ribosomes, and small enigmatic genomes across a large radiation of phyla.</title>
        <authorList>
            <person name="Brown C.T."/>
            <person name="Hug L.A."/>
            <person name="Thomas B.C."/>
            <person name="Sharon I."/>
            <person name="Castelle C.J."/>
            <person name="Singh A."/>
            <person name="Wilkins M.J."/>
            <person name="Williams K.H."/>
            <person name="Banfield J.F."/>
        </authorList>
    </citation>
    <scope>NUCLEOTIDE SEQUENCE [LARGE SCALE GENOMIC DNA]</scope>
</reference>
<gene>
    <name evidence="6" type="ORF">US94_C0001G0013</name>
</gene>
<keyword evidence="2" id="KW-0689">Ribosomal protein</keyword>
<dbReference type="Pfam" id="PF00831">
    <property type="entry name" value="Ribosomal_L29"/>
    <property type="match status" value="1"/>
</dbReference>
<dbReference type="AlphaFoldDB" id="A0A0G0K728"/>
<dbReference type="GO" id="GO:0003735">
    <property type="term" value="F:structural constituent of ribosome"/>
    <property type="evidence" value="ECO:0007669"/>
    <property type="project" value="InterPro"/>
</dbReference>
<dbReference type="STRING" id="1618336.US94_C0001G0013"/>
<dbReference type="InterPro" id="IPR001854">
    <property type="entry name" value="Ribosomal_uL29"/>
</dbReference>
<dbReference type="InterPro" id="IPR036049">
    <property type="entry name" value="Ribosomal_uL29_sf"/>
</dbReference>
<dbReference type="NCBIfam" id="TIGR00012">
    <property type="entry name" value="L29"/>
    <property type="match status" value="1"/>
</dbReference>
<comment type="similarity">
    <text evidence="1">Belongs to the universal ribosomal protein uL29 family.</text>
</comment>
<sequence>MKKQILLKELRTKDSKLLIKELHDSQKLLTELKFKSSFNKLKNYREINFQQKKIARVWSILTEKAMSEIKEKNV</sequence>
<protein>
    <recommendedName>
        <fullName evidence="4">Large ribosomal subunit protein uL29</fullName>
    </recommendedName>
    <alternativeName>
        <fullName evidence="5">50S ribosomal protein L29</fullName>
    </alternativeName>
</protein>
<dbReference type="GO" id="GO:1990904">
    <property type="term" value="C:ribonucleoprotein complex"/>
    <property type="evidence" value="ECO:0007669"/>
    <property type="project" value="UniProtKB-KW"/>
</dbReference>
<keyword evidence="3" id="KW-0687">Ribonucleoprotein</keyword>
<evidence type="ECO:0000256" key="5">
    <source>
        <dbReference type="ARBA" id="ARBA00035476"/>
    </source>
</evidence>
<dbReference type="GO" id="GO:0006412">
    <property type="term" value="P:translation"/>
    <property type="evidence" value="ECO:0007669"/>
    <property type="project" value="InterPro"/>
</dbReference>
<comment type="caution">
    <text evidence="6">The sequence shown here is derived from an EMBL/GenBank/DDBJ whole genome shotgun (WGS) entry which is preliminary data.</text>
</comment>
<dbReference type="GO" id="GO:0005840">
    <property type="term" value="C:ribosome"/>
    <property type="evidence" value="ECO:0007669"/>
    <property type="project" value="UniProtKB-KW"/>
</dbReference>
<organism evidence="6 7">
    <name type="scientific">Berkelbacteria bacterium GW2011_GWB1_38_5</name>
    <dbReference type="NCBI Taxonomy" id="1618336"/>
    <lineage>
        <taxon>Bacteria</taxon>
        <taxon>Candidatus Berkelbacteria</taxon>
    </lineage>
</organism>
<dbReference type="Proteomes" id="UP000034498">
    <property type="component" value="Unassembled WGS sequence"/>
</dbReference>
<dbReference type="EMBL" id="LBUX01000001">
    <property type="protein sequence ID" value="KKQ74612.1"/>
    <property type="molecule type" value="Genomic_DNA"/>
</dbReference>
<accession>A0A0G0K728</accession>
<evidence type="ECO:0000256" key="3">
    <source>
        <dbReference type="ARBA" id="ARBA00023274"/>
    </source>
</evidence>
<proteinExistence type="inferred from homology"/>
<evidence type="ECO:0000313" key="6">
    <source>
        <dbReference type="EMBL" id="KKQ74612.1"/>
    </source>
</evidence>
<name>A0A0G0K728_9BACT</name>